<dbReference type="Proteomes" id="UP000016935">
    <property type="component" value="Unassembled WGS sequence"/>
</dbReference>
<organism evidence="2 3">
    <name type="scientific">Exserohilum turcicum (strain 28A)</name>
    <name type="common">Northern leaf blight fungus</name>
    <name type="synonym">Setosphaeria turcica</name>
    <dbReference type="NCBI Taxonomy" id="671987"/>
    <lineage>
        <taxon>Eukaryota</taxon>
        <taxon>Fungi</taxon>
        <taxon>Dikarya</taxon>
        <taxon>Ascomycota</taxon>
        <taxon>Pezizomycotina</taxon>
        <taxon>Dothideomycetes</taxon>
        <taxon>Pleosporomycetidae</taxon>
        <taxon>Pleosporales</taxon>
        <taxon>Pleosporineae</taxon>
        <taxon>Pleosporaceae</taxon>
        <taxon>Exserohilum</taxon>
    </lineage>
</organism>
<dbReference type="EMBL" id="KB908844">
    <property type="protein sequence ID" value="EOA82551.1"/>
    <property type="molecule type" value="Genomic_DNA"/>
</dbReference>
<feature type="region of interest" description="Disordered" evidence="1">
    <location>
        <begin position="234"/>
        <end position="259"/>
    </location>
</feature>
<reference evidence="2 3" key="1">
    <citation type="journal article" date="2012" name="PLoS Pathog.">
        <title>Diverse lifestyles and strategies of plant pathogenesis encoded in the genomes of eighteen Dothideomycetes fungi.</title>
        <authorList>
            <person name="Ohm R.A."/>
            <person name="Feau N."/>
            <person name="Henrissat B."/>
            <person name="Schoch C.L."/>
            <person name="Horwitz B.A."/>
            <person name="Barry K.W."/>
            <person name="Condon B.J."/>
            <person name="Copeland A.C."/>
            <person name="Dhillon B."/>
            <person name="Glaser F."/>
            <person name="Hesse C.N."/>
            <person name="Kosti I."/>
            <person name="LaButti K."/>
            <person name="Lindquist E.A."/>
            <person name="Lucas S."/>
            <person name="Salamov A.A."/>
            <person name="Bradshaw R.E."/>
            <person name="Ciuffetti L."/>
            <person name="Hamelin R.C."/>
            <person name="Kema G.H.J."/>
            <person name="Lawrence C."/>
            <person name="Scott J.A."/>
            <person name="Spatafora J.W."/>
            <person name="Turgeon B.G."/>
            <person name="de Wit P.J.G.M."/>
            <person name="Zhong S."/>
            <person name="Goodwin S.B."/>
            <person name="Grigoriev I.V."/>
        </authorList>
    </citation>
    <scope>NUCLEOTIDE SEQUENCE [LARGE SCALE GENOMIC DNA]</scope>
    <source>
        <strain evidence="3">28A</strain>
    </source>
</reference>
<accession>R0IBA6</accession>
<dbReference type="AlphaFoldDB" id="R0IBA6"/>
<dbReference type="RefSeq" id="XP_008029657.1">
    <property type="nucleotide sequence ID" value="XM_008031466.1"/>
</dbReference>
<evidence type="ECO:0000313" key="3">
    <source>
        <dbReference type="Proteomes" id="UP000016935"/>
    </source>
</evidence>
<evidence type="ECO:0000256" key="1">
    <source>
        <dbReference type="SAM" id="MobiDB-lite"/>
    </source>
</evidence>
<feature type="compositionally biased region" description="Basic and acidic residues" evidence="1">
    <location>
        <begin position="244"/>
        <end position="259"/>
    </location>
</feature>
<reference evidence="2 3" key="2">
    <citation type="journal article" date="2013" name="PLoS Genet.">
        <title>Comparative genome structure, secondary metabolite, and effector coding capacity across Cochliobolus pathogens.</title>
        <authorList>
            <person name="Condon B.J."/>
            <person name="Leng Y."/>
            <person name="Wu D."/>
            <person name="Bushley K.E."/>
            <person name="Ohm R.A."/>
            <person name="Otillar R."/>
            <person name="Martin J."/>
            <person name="Schackwitz W."/>
            <person name="Grimwood J."/>
            <person name="MohdZainudin N."/>
            <person name="Xue C."/>
            <person name="Wang R."/>
            <person name="Manning V.A."/>
            <person name="Dhillon B."/>
            <person name="Tu Z.J."/>
            <person name="Steffenson B.J."/>
            <person name="Salamov A."/>
            <person name="Sun H."/>
            <person name="Lowry S."/>
            <person name="LaButti K."/>
            <person name="Han J."/>
            <person name="Copeland A."/>
            <person name="Lindquist E."/>
            <person name="Barry K."/>
            <person name="Schmutz J."/>
            <person name="Baker S.E."/>
            <person name="Ciuffetti L.M."/>
            <person name="Grigoriev I.V."/>
            <person name="Zhong S."/>
            <person name="Turgeon B.G."/>
        </authorList>
    </citation>
    <scope>NUCLEOTIDE SEQUENCE [LARGE SCALE GENOMIC DNA]</scope>
    <source>
        <strain evidence="3">28A</strain>
    </source>
</reference>
<keyword evidence="3" id="KW-1185">Reference proteome</keyword>
<dbReference type="GeneID" id="19406228"/>
<sequence>MSARLPTPEICLTSEAKPVQKPQRLGSQQSSAFQDCFNPLPNPGGHFYSANHLFARGVWIGYLAPDRQAKSFRGLPSFSQLKQNFSKFTRPHPPAIEGSKLVIMPLDGDDELGVFAIMVPQKSDRSLNGLQSYRPYESKDNSDEIFANDYIVLTHRNPQRSAEILATVLEVLPEQKRADTDATRGSAWDTNDVYGSSTLPNTPTTEILGSTMQSLVRIKAAEYGLRDDMSSLRKRRKVSITAPHKQDATEDDYKNSDDGHIQLDARHVSEVSFSFSNSGPRAAQRQLSLESPSLRLTDEQADRIHVSWSVKDQETEYEFIYTMAECKSFAGLLAMLEEDTEAIPAIGQVLKSTKIWCLSYCVGEGDGASKALVTRRESEAPFTQLQTALAQAPLWSTSLPGRVRVELKSLSRPDSACAA</sequence>
<proteinExistence type="predicted"/>
<name>R0IBA6_EXST2</name>
<evidence type="ECO:0000313" key="2">
    <source>
        <dbReference type="EMBL" id="EOA82551.1"/>
    </source>
</evidence>
<dbReference type="HOGENOM" id="CLU_594442_0_0_1"/>
<dbReference type="OrthoDB" id="3783585at2759"/>
<protein>
    <submittedName>
        <fullName evidence="2">Uncharacterized protein</fullName>
    </submittedName>
</protein>
<gene>
    <name evidence="2" type="ORF">SETTUDRAFT_96375</name>
</gene>